<dbReference type="EMBL" id="FUEG01000010">
    <property type="protein sequence ID" value="SJL09526.1"/>
    <property type="molecule type" value="Genomic_DNA"/>
</dbReference>
<organism evidence="1 2">
    <name type="scientific">Armillaria ostoyae</name>
    <name type="common">Armillaria root rot fungus</name>
    <dbReference type="NCBI Taxonomy" id="47428"/>
    <lineage>
        <taxon>Eukaryota</taxon>
        <taxon>Fungi</taxon>
        <taxon>Dikarya</taxon>
        <taxon>Basidiomycota</taxon>
        <taxon>Agaricomycotina</taxon>
        <taxon>Agaricomycetes</taxon>
        <taxon>Agaricomycetidae</taxon>
        <taxon>Agaricales</taxon>
        <taxon>Marasmiineae</taxon>
        <taxon>Physalacriaceae</taxon>
        <taxon>Armillaria</taxon>
    </lineage>
</organism>
<name>A0A284RL91_ARMOS</name>
<protein>
    <submittedName>
        <fullName evidence="1">Uncharacterized protein</fullName>
    </submittedName>
</protein>
<dbReference type="AlphaFoldDB" id="A0A284RL91"/>
<evidence type="ECO:0000313" key="1">
    <source>
        <dbReference type="EMBL" id="SJL09526.1"/>
    </source>
</evidence>
<sequence length="36" mass="4111">MVTSPRHRKEGERETVARNLLEEAGLGFLEFATHLD</sequence>
<accession>A0A284RL91</accession>
<evidence type="ECO:0000313" key="2">
    <source>
        <dbReference type="Proteomes" id="UP000219338"/>
    </source>
</evidence>
<proteinExistence type="predicted"/>
<dbReference type="Proteomes" id="UP000219338">
    <property type="component" value="Unassembled WGS sequence"/>
</dbReference>
<gene>
    <name evidence="1" type="ORF">ARMOST_12905</name>
</gene>
<reference evidence="2" key="1">
    <citation type="journal article" date="2017" name="Nat. Ecol. Evol.">
        <title>Genome expansion and lineage-specific genetic innovations in the forest pathogenic fungi Armillaria.</title>
        <authorList>
            <person name="Sipos G."/>
            <person name="Prasanna A.N."/>
            <person name="Walter M.C."/>
            <person name="O'Connor E."/>
            <person name="Balint B."/>
            <person name="Krizsan K."/>
            <person name="Kiss B."/>
            <person name="Hess J."/>
            <person name="Varga T."/>
            <person name="Slot J."/>
            <person name="Riley R."/>
            <person name="Boka B."/>
            <person name="Rigling D."/>
            <person name="Barry K."/>
            <person name="Lee J."/>
            <person name="Mihaltcheva S."/>
            <person name="LaButti K."/>
            <person name="Lipzen A."/>
            <person name="Waldron R."/>
            <person name="Moloney N.M."/>
            <person name="Sperisen C."/>
            <person name="Kredics L."/>
            <person name="Vagvoelgyi C."/>
            <person name="Patrignani A."/>
            <person name="Fitzpatrick D."/>
            <person name="Nagy I."/>
            <person name="Doyle S."/>
            <person name="Anderson J.B."/>
            <person name="Grigoriev I.V."/>
            <person name="Gueldener U."/>
            <person name="Muensterkoetter M."/>
            <person name="Nagy L.G."/>
        </authorList>
    </citation>
    <scope>NUCLEOTIDE SEQUENCE [LARGE SCALE GENOMIC DNA]</scope>
    <source>
        <strain evidence="2">C18/9</strain>
    </source>
</reference>
<keyword evidence="2" id="KW-1185">Reference proteome</keyword>